<dbReference type="EMBL" id="JBHUMX010000041">
    <property type="protein sequence ID" value="MFD2630230.1"/>
    <property type="molecule type" value="Genomic_DNA"/>
</dbReference>
<reference evidence="2" key="1">
    <citation type="journal article" date="2019" name="Int. J. Syst. Evol. Microbiol.">
        <title>The Global Catalogue of Microorganisms (GCM) 10K type strain sequencing project: providing services to taxonomists for standard genome sequencing and annotation.</title>
        <authorList>
            <consortium name="The Broad Institute Genomics Platform"/>
            <consortium name="The Broad Institute Genome Sequencing Center for Infectious Disease"/>
            <person name="Wu L."/>
            <person name="Ma J."/>
        </authorList>
    </citation>
    <scope>NUCLEOTIDE SEQUENCE [LARGE SCALE GENOMIC DNA]</scope>
    <source>
        <strain evidence="2">TISTR 1858</strain>
    </source>
</reference>
<dbReference type="Gene3D" id="3.40.50.10600">
    <property type="entry name" value="SpoIIaa-like domains"/>
    <property type="match status" value="1"/>
</dbReference>
<sequence>MIKFLPSENDSTIAVEFTGKVTEEDADLLDKRVAQSFNGDKFNIIAFVPEVEGTTFQGIIDGMKFDAKHWSQFQKFAIVSDKSLIGTAANLGNMLPGIKAKHFQSDEIDDAWEWLS</sequence>
<dbReference type="Pfam" id="PF11964">
    <property type="entry name" value="SpoIIAA-like"/>
    <property type="match status" value="1"/>
</dbReference>
<evidence type="ECO:0000313" key="2">
    <source>
        <dbReference type="Proteomes" id="UP001597451"/>
    </source>
</evidence>
<dbReference type="InterPro" id="IPR036513">
    <property type="entry name" value="STAS_dom_sf"/>
</dbReference>
<proteinExistence type="predicted"/>
<dbReference type="RefSeq" id="WP_379563247.1">
    <property type="nucleotide sequence ID" value="NZ_JBHUMX010000041.1"/>
</dbReference>
<dbReference type="InterPro" id="IPR038396">
    <property type="entry name" value="SpoIIAA-like_sf"/>
</dbReference>
<name>A0ABW5Q498_9BACI</name>
<keyword evidence="2" id="KW-1185">Reference proteome</keyword>
<dbReference type="Proteomes" id="UP001597451">
    <property type="component" value="Unassembled WGS sequence"/>
</dbReference>
<evidence type="ECO:0000313" key="1">
    <source>
        <dbReference type="EMBL" id="MFD2630230.1"/>
    </source>
</evidence>
<gene>
    <name evidence="1" type="ORF">ACFSUN_15695</name>
</gene>
<protein>
    <submittedName>
        <fullName evidence="1">STAS/SEC14 domain-containing protein</fullName>
    </submittedName>
</protein>
<dbReference type="InterPro" id="IPR021866">
    <property type="entry name" value="SpoIIAA-like"/>
</dbReference>
<comment type="caution">
    <text evidence="1">The sequence shown here is derived from an EMBL/GenBank/DDBJ whole genome shotgun (WGS) entry which is preliminary data.</text>
</comment>
<organism evidence="1 2">
    <name type="scientific">Oceanobacillus kapialis</name>
    <dbReference type="NCBI Taxonomy" id="481353"/>
    <lineage>
        <taxon>Bacteria</taxon>
        <taxon>Bacillati</taxon>
        <taxon>Bacillota</taxon>
        <taxon>Bacilli</taxon>
        <taxon>Bacillales</taxon>
        <taxon>Bacillaceae</taxon>
        <taxon>Oceanobacillus</taxon>
    </lineage>
</organism>
<accession>A0ABW5Q498</accession>
<dbReference type="SUPFAM" id="SSF52091">
    <property type="entry name" value="SpoIIaa-like"/>
    <property type="match status" value="1"/>
</dbReference>